<dbReference type="OrthoDB" id="3183924at2759"/>
<evidence type="ECO:0000256" key="1">
    <source>
        <dbReference type="ARBA" id="ARBA00022468"/>
    </source>
</evidence>
<dbReference type="Pfam" id="PF00169">
    <property type="entry name" value="PH"/>
    <property type="match status" value="1"/>
</dbReference>
<dbReference type="SUPFAM" id="SSF48350">
    <property type="entry name" value="GTPase activation domain, GAP"/>
    <property type="match status" value="1"/>
</dbReference>
<dbReference type="Gene3D" id="2.30.29.30">
    <property type="entry name" value="Pleckstrin-homology domain (PH domain)/Phosphotyrosine-binding domain (PTB)"/>
    <property type="match status" value="1"/>
</dbReference>
<dbReference type="PROSITE" id="PS50003">
    <property type="entry name" value="PH_DOMAIN"/>
    <property type="match status" value="1"/>
</dbReference>
<evidence type="ECO:0000313" key="5">
    <source>
        <dbReference type="EMBL" id="KAG9331940.1"/>
    </source>
</evidence>
<comment type="caution">
    <text evidence="5">The sequence shown here is derived from an EMBL/GenBank/DDBJ whole genome shotgun (WGS) entry which is preliminary data.</text>
</comment>
<feature type="compositionally biased region" description="Pro residues" evidence="2">
    <location>
        <begin position="526"/>
        <end position="542"/>
    </location>
</feature>
<feature type="compositionally biased region" description="Low complexity" evidence="2">
    <location>
        <begin position="565"/>
        <end position="586"/>
    </location>
</feature>
<dbReference type="GO" id="GO:0005096">
    <property type="term" value="F:GTPase activator activity"/>
    <property type="evidence" value="ECO:0007669"/>
    <property type="project" value="UniProtKB-KW"/>
</dbReference>
<dbReference type="Gene3D" id="1.20.1270.60">
    <property type="entry name" value="Arfaptin homology (AH) domain/BAR domain"/>
    <property type="match status" value="1"/>
</dbReference>
<evidence type="ECO:0000313" key="6">
    <source>
        <dbReference type="Proteomes" id="UP000824540"/>
    </source>
</evidence>
<accession>A0A8T2MXL1</accession>
<dbReference type="GO" id="GO:0007165">
    <property type="term" value="P:signal transduction"/>
    <property type="evidence" value="ECO:0007669"/>
    <property type="project" value="InterPro"/>
</dbReference>
<evidence type="ECO:0000259" key="3">
    <source>
        <dbReference type="PROSITE" id="PS50003"/>
    </source>
</evidence>
<evidence type="ECO:0008006" key="7">
    <source>
        <dbReference type="Google" id="ProtNLM"/>
    </source>
</evidence>
<dbReference type="InterPro" id="IPR047225">
    <property type="entry name" value="PH_GRAF"/>
</dbReference>
<feature type="region of interest" description="Disordered" evidence="2">
    <location>
        <begin position="441"/>
        <end position="470"/>
    </location>
</feature>
<evidence type="ECO:0000259" key="4">
    <source>
        <dbReference type="PROSITE" id="PS50238"/>
    </source>
</evidence>
<dbReference type="CDD" id="cd01249">
    <property type="entry name" value="BAR-PH_GRAF_family"/>
    <property type="match status" value="1"/>
</dbReference>
<gene>
    <name evidence="5" type="ORF">JZ751_016548</name>
</gene>
<dbReference type="EMBL" id="JAFBMS010000271">
    <property type="protein sequence ID" value="KAG9331940.1"/>
    <property type="molecule type" value="Genomic_DNA"/>
</dbReference>
<reference evidence="5" key="1">
    <citation type="thesis" date="2021" institute="BYU ScholarsArchive" country="Provo, UT, USA">
        <title>Applications of and Algorithms for Genome Assembly and Genomic Analyses with an Emphasis on Marine Teleosts.</title>
        <authorList>
            <person name="Pickett B.D."/>
        </authorList>
    </citation>
    <scope>NUCLEOTIDE SEQUENCE</scope>
    <source>
        <strain evidence="5">HI-2016</strain>
    </source>
</reference>
<protein>
    <recommendedName>
        <fullName evidence="7">Rho GTPase-activating protein 42</fullName>
    </recommendedName>
</protein>
<dbReference type="SMART" id="SM00324">
    <property type="entry name" value="RhoGAP"/>
    <property type="match status" value="1"/>
</dbReference>
<dbReference type="InterPro" id="IPR047234">
    <property type="entry name" value="GRAF_fam"/>
</dbReference>
<feature type="region of interest" description="Disordered" evidence="2">
    <location>
        <begin position="489"/>
        <end position="659"/>
    </location>
</feature>
<name>A0A8T2MXL1_9TELE</name>
<dbReference type="InterPro" id="IPR011993">
    <property type="entry name" value="PH-like_dom_sf"/>
</dbReference>
<dbReference type="InterPro" id="IPR001849">
    <property type="entry name" value="PH_domain"/>
</dbReference>
<dbReference type="AlphaFoldDB" id="A0A8T2MXL1"/>
<dbReference type="SMART" id="SM00233">
    <property type="entry name" value="PH"/>
    <property type="match status" value="1"/>
</dbReference>
<dbReference type="InterPro" id="IPR004148">
    <property type="entry name" value="BAR_dom"/>
</dbReference>
<dbReference type="InterPro" id="IPR000198">
    <property type="entry name" value="RhoGAP_dom"/>
</dbReference>
<dbReference type="Gene3D" id="1.10.555.10">
    <property type="entry name" value="Rho GTPase activation protein"/>
    <property type="match status" value="1"/>
</dbReference>
<feature type="domain" description="PH" evidence="3">
    <location>
        <begin position="175"/>
        <end position="284"/>
    </location>
</feature>
<evidence type="ECO:0000256" key="2">
    <source>
        <dbReference type="SAM" id="MobiDB-lite"/>
    </source>
</evidence>
<dbReference type="InterPro" id="IPR027267">
    <property type="entry name" value="AH/BAR_dom_sf"/>
</dbReference>
<feature type="compositionally biased region" description="Basic and acidic residues" evidence="2">
    <location>
        <begin position="587"/>
        <end position="597"/>
    </location>
</feature>
<dbReference type="InterPro" id="IPR008936">
    <property type="entry name" value="Rho_GTPase_activation_prot"/>
</dbReference>
<dbReference type="Proteomes" id="UP000824540">
    <property type="component" value="Unassembled WGS sequence"/>
</dbReference>
<feature type="compositionally biased region" description="Low complexity" evidence="2">
    <location>
        <begin position="501"/>
        <end position="525"/>
    </location>
</feature>
<dbReference type="PROSITE" id="PS50238">
    <property type="entry name" value="RHOGAP"/>
    <property type="match status" value="1"/>
</dbReference>
<sequence length="659" mass="72922">MAGVGTAWQLGARGCIMPEVPAVCLFARPTAATARHLALPHRSPSLGVARPGQQEGKKKFDKETEKYYSVLEKHLNLSSKKKESFLQEADAQLDRERQVFYDASLEYVFKIQEVQEKKKFEFVEPLLAFLQGLFTFYHEGYELAHENNFVSTRQEVEKLMRRIKSADQDYKAPGPWTMEGFLYVQEKRPLGCTWIRHYCTYEKGTKTFTMSNSENKSGGKQNGLVMSPPEMFKLKSCIRRKTDSIDKRFCFDIEVVERHGITTLQALSESNRRLWLEAMDGKEPIYTLPALLSKKEEMFLNEAGFNFVRKCIHLVEMRAAKAPTDMDLDPDTWDNKTITSGLKNYLRCLSEPLMTYRHHKDFIMAVKSDDQNYRVRAVHALVHKLPEKNKEMLDILIKHLVNQMNLMTVSNLGVIFGPTLMRSQEETVAAMMNIKFQNIVAPDPNVPLPQPQSRSSSRRSKAICLSTGNRKPRGLYTPTLCLADADSDTFSSSPGSTPMGSIESLSSHSSEQNSSSKMGPSKPASAPTPGPAPGPTSSPPAPVAAITTVAPCWPSVQATSNGAKSPSGTASSPGTMSPPGTSSPDSSSKEDAGRTDGESEDTQSLPGELHWVSSESGLARPTGQPQTPVHPDLPPKLVTRRTGRPDTSSSNGYQRPGSV</sequence>
<dbReference type="PANTHER" id="PTHR12552:SF3">
    <property type="entry name" value="RHO GTPASE-ACTIVATING PROTEIN 42"/>
    <property type="match status" value="1"/>
</dbReference>
<keyword evidence="1" id="KW-0343">GTPase activation</keyword>
<dbReference type="FunFam" id="2.30.29.30:FF:000161">
    <property type="entry name" value="Rho GTPase activating protein 42"/>
    <property type="match status" value="1"/>
</dbReference>
<dbReference type="SUPFAM" id="SSF50729">
    <property type="entry name" value="PH domain-like"/>
    <property type="match status" value="1"/>
</dbReference>
<dbReference type="GO" id="GO:0005737">
    <property type="term" value="C:cytoplasm"/>
    <property type="evidence" value="ECO:0007669"/>
    <property type="project" value="InterPro"/>
</dbReference>
<feature type="compositionally biased region" description="Polar residues" evidence="2">
    <location>
        <begin position="489"/>
        <end position="499"/>
    </location>
</feature>
<dbReference type="PANTHER" id="PTHR12552">
    <property type="entry name" value="OLIGOPHRENIN 1"/>
    <property type="match status" value="1"/>
</dbReference>
<feature type="domain" description="Rho-GAP" evidence="4">
    <location>
        <begin position="274"/>
        <end position="447"/>
    </location>
</feature>
<dbReference type="Pfam" id="PF16746">
    <property type="entry name" value="BAR_3"/>
    <property type="match status" value="1"/>
</dbReference>
<proteinExistence type="predicted"/>
<dbReference type="Pfam" id="PF00620">
    <property type="entry name" value="RhoGAP"/>
    <property type="match status" value="1"/>
</dbReference>
<keyword evidence="6" id="KW-1185">Reference proteome</keyword>
<dbReference type="SUPFAM" id="SSF103657">
    <property type="entry name" value="BAR/IMD domain-like"/>
    <property type="match status" value="1"/>
</dbReference>
<organism evidence="5 6">
    <name type="scientific">Albula glossodonta</name>
    <name type="common">roundjaw bonefish</name>
    <dbReference type="NCBI Taxonomy" id="121402"/>
    <lineage>
        <taxon>Eukaryota</taxon>
        <taxon>Metazoa</taxon>
        <taxon>Chordata</taxon>
        <taxon>Craniata</taxon>
        <taxon>Vertebrata</taxon>
        <taxon>Euteleostomi</taxon>
        <taxon>Actinopterygii</taxon>
        <taxon>Neopterygii</taxon>
        <taxon>Teleostei</taxon>
        <taxon>Albuliformes</taxon>
        <taxon>Albulidae</taxon>
        <taxon>Albula</taxon>
    </lineage>
</organism>